<protein>
    <submittedName>
        <fullName evidence="1">Uncharacterized protein</fullName>
    </submittedName>
</protein>
<reference evidence="1" key="1">
    <citation type="submission" date="2023-10" db="EMBL/GenBank/DDBJ databases">
        <authorList>
            <person name="Chen Y."/>
            <person name="Shah S."/>
            <person name="Dougan E. K."/>
            <person name="Thang M."/>
            <person name="Chan C."/>
        </authorList>
    </citation>
    <scope>NUCLEOTIDE SEQUENCE [LARGE SCALE GENOMIC DNA]</scope>
</reference>
<comment type="caution">
    <text evidence="1">The sequence shown here is derived from an EMBL/GenBank/DDBJ whole genome shotgun (WGS) entry which is preliminary data.</text>
</comment>
<proteinExistence type="predicted"/>
<evidence type="ECO:0000313" key="1">
    <source>
        <dbReference type="EMBL" id="CAK0792943.1"/>
    </source>
</evidence>
<dbReference type="EMBL" id="CAUYUJ010000873">
    <property type="protein sequence ID" value="CAK0792943.1"/>
    <property type="molecule type" value="Genomic_DNA"/>
</dbReference>
<organism evidence="1 2">
    <name type="scientific">Prorocentrum cordatum</name>
    <dbReference type="NCBI Taxonomy" id="2364126"/>
    <lineage>
        <taxon>Eukaryota</taxon>
        <taxon>Sar</taxon>
        <taxon>Alveolata</taxon>
        <taxon>Dinophyceae</taxon>
        <taxon>Prorocentrales</taxon>
        <taxon>Prorocentraceae</taxon>
        <taxon>Prorocentrum</taxon>
    </lineage>
</organism>
<evidence type="ECO:0000313" key="2">
    <source>
        <dbReference type="Proteomes" id="UP001189429"/>
    </source>
</evidence>
<keyword evidence="2" id="KW-1185">Reference proteome</keyword>
<name>A0ABN9PR98_9DINO</name>
<gene>
    <name evidence="1" type="ORF">PCOR1329_LOCUS3388</name>
</gene>
<dbReference type="Proteomes" id="UP001189429">
    <property type="component" value="Unassembled WGS sequence"/>
</dbReference>
<accession>A0ABN9PR98</accession>
<sequence length="140" mass="15403">MTEGSPAMMLPMPRTERRTGAMKKVYLSGSILNWLPMSTGSATTAFRRSATLDTPCSAKPLTTTFSFSRAQREEPKTSQAMSTTRWRLKYCSSASAEKVKASTTFAAFKTVQYASLEPCRMIGGRKPLGARCQRSFVISP</sequence>